<feature type="transmembrane region" description="Helical" evidence="2">
    <location>
        <begin position="169"/>
        <end position="190"/>
    </location>
</feature>
<feature type="region of interest" description="Disordered" evidence="1">
    <location>
        <begin position="225"/>
        <end position="253"/>
    </location>
</feature>
<comment type="caution">
    <text evidence="3">The sequence shown here is derived from an EMBL/GenBank/DDBJ whole genome shotgun (WGS) entry which is preliminary data.</text>
</comment>
<keyword evidence="4" id="KW-1185">Reference proteome</keyword>
<proteinExistence type="predicted"/>
<reference evidence="3 4" key="1">
    <citation type="journal article" date="2020" name="Genomics">
        <title>Complete, high-quality genomes from long-read metagenomic sequencing of two wolf lichen thalli reveals enigmatic genome architecture.</title>
        <authorList>
            <person name="McKenzie S.K."/>
            <person name="Walston R.F."/>
            <person name="Allen J.L."/>
        </authorList>
    </citation>
    <scope>NUCLEOTIDE SEQUENCE [LARGE SCALE GENOMIC DNA]</scope>
    <source>
        <strain evidence="3">WasteWater1</strain>
    </source>
</reference>
<gene>
    <name evidence="3" type="ORF">HO133_001352</name>
</gene>
<evidence type="ECO:0000313" key="3">
    <source>
        <dbReference type="EMBL" id="KAF6222266.1"/>
    </source>
</evidence>
<keyword evidence="2" id="KW-1133">Transmembrane helix</keyword>
<keyword evidence="2" id="KW-0812">Transmembrane</keyword>
<dbReference type="EMBL" id="JACCJB010000012">
    <property type="protein sequence ID" value="KAF6222266.1"/>
    <property type="molecule type" value="Genomic_DNA"/>
</dbReference>
<evidence type="ECO:0000256" key="2">
    <source>
        <dbReference type="SAM" id="Phobius"/>
    </source>
</evidence>
<dbReference type="AlphaFoldDB" id="A0A8H6CFG7"/>
<name>A0A8H6CFG7_9LECA</name>
<evidence type="ECO:0000313" key="4">
    <source>
        <dbReference type="Proteomes" id="UP000593566"/>
    </source>
</evidence>
<dbReference type="Proteomes" id="UP000593566">
    <property type="component" value="Unassembled WGS sequence"/>
</dbReference>
<organism evidence="3 4">
    <name type="scientific">Letharia lupina</name>
    <dbReference type="NCBI Taxonomy" id="560253"/>
    <lineage>
        <taxon>Eukaryota</taxon>
        <taxon>Fungi</taxon>
        <taxon>Dikarya</taxon>
        <taxon>Ascomycota</taxon>
        <taxon>Pezizomycotina</taxon>
        <taxon>Lecanoromycetes</taxon>
        <taxon>OSLEUM clade</taxon>
        <taxon>Lecanoromycetidae</taxon>
        <taxon>Lecanorales</taxon>
        <taxon>Lecanorineae</taxon>
        <taxon>Parmeliaceae</taxon>
        <taxon>Letharia</taxon>
    </lineage>
</organism>
<dbReference type="RefSeq" id="XP_037151701.1">
    <property type="nucleotide sequence ID" value="XM_037292282.1"/>
</dbReference>
<accession>A0A8H6CFG7</accession>
<evidence type="ECO:0000256" key="1">
    <source>
        <dbReference type="SAM" id="MobiDB-lite"/>
    </source>
</evidence>
<dbReference type="GeneID" id="59329768"/>
<protein>
    <submittedName>
        <fullName evidence="3">Uncharacterized protein</fullName>
    </submittedName>
</protein>
<sequence>MATVLATLVTYTEEAAPISTGMPTNAAQAAGMVRSPPSSDAFDTDLAIDIFSNIIPCPLVNGSFTETFCCSEQAGSQAAAAGCCDTAIVDLNEDAIITGPGRLYEGNTVSTVSLSQFTKTSSIATAWTSKKLPPISPSIVASTTSASVLSAVAKPLTQHSPPTKKLTDLSVAIGVPLGVFAISGLIALLIHERRLRIKAQKTVVDTLVAYEKCRAAKPRAAVYEVQGHPRPHELEHTQSQPGELYDGEIHELK</sequence>
<keyword evidence="2" id="KW-0472">Membrane</keyword>